<dbReference type="AlphaFoldDB" id="A0A2Z2P026"/>
<sequence length="1022" mass="112771">MRVPSLRLWLPGKLRLRQPWARESASRRSLRVNIGVAFSLLIFVLGSGLITFSHERHRRIALVTASELFERSTAQLAADISSLYGPAETLVNLTATLANELPILVTDRDLLLVHFAAALDDHPNVEAVFVGEGDGSFFLLRSIKDSPDSSGLDTVVPAGTRYQVESVERGQGEGAQYEHVFLGKDLEWLGANEAFITGYDPRSRDWYRLASRSSELLHTDFHTFFTTRETGTTIARRIGETKSVVGVDITLEILSAALGKLSTSATGEIIVFTEDGRLLGSDKPDRMGGTGKLRPSGSSPRIADFDEPILDELFHRFVEGDRDASLMLNAAGQSWFASIRPVRFGSNRESAFMAIAVPEKEMLSALERVRLQSAAFALVALALSVLFAWYLSTSISKSTAQLAAETREMSRLRFHSPITVRSRIAEIDALARSMAVLKAALQRFTRVAVSLSAEEGSDGVARVLLAEAKAASRAQVARLFLVSDDEKWLVAFEPDDAIEEADVDVRAGGSASIGRARIALESTDWQGVSVPPEVFALNAGRTVIDGVDVEPRGAESSVQADARLLLVPLKADDERAIGVLQLSVSPAGGASLQVDEENVRFLELLAASAAVAIRNRQLIEAQQATFESLIRLLAAAIDAKSPYTGRHCERVPVLTERLASAASASEAPAFRNFHLDEHRARELHVASWLHDCGKVTTPEHLVDKATKLETVYNRIHEIRTRFEVLWRDAEIDYLRAVDGLPGGERESLSAELERRRIELRADFSFIASCNIGSEGMDEESVERIRAIGRQAWMRHFDNTLGISQAELKRMRNHGSASLPATEQLLCDRPEHRIEWHAQPDPAERERHGFTAPVPENEYDHGELHNLTIRYGTLTAEERHKINDHVNQTILMLDSVSFPKNLKRVPAIAGSHHEKLDGSGYPRGLGAQELGIEERIMTIADIFEALTAPDRPYKRAKTLGESLLIMRDMGEQGLIDAELLELFVESGIPQEYARENLAAVQIDIPISVRPAVNPIGERINDER</sequence>
<feature type="domain" description="HD-GYP" evidence="3">
    <location>
        <begin position="793"/>
        <end position="998"/>
    </location>
</feature>
<dbReference type="SUPFAM" id="SSF55781">
    <property type="entry name" value="GAF domain-like"/>
    <property type="match status" value="1"/>
</dbReference>
<dbReference type="GO" id="GO:0007165">
    <property type="term" value="P:signal transduction"/>
    <property type="evidence" value="ECO:0007669"/>
    <property type="project" value="InterPro"/>
</dbReference>
<reference evidence="4 5" key="1">
    <citation type="submission" date="2016-12" db="EMBL/GenBank/DDBJ databases">
        <authorList>
            <person name="Song W.-J."/>
            <person name="Kurnit D.M."/>
        </authorList>
    </citation>
    <scope>NUCLEOTIDE SEQUENCE [LARGE SCALE GENOMIC DNA]</scope>
    <source>
        <strain evidence="4 5">IMCC3135</strain>
    </source>
</reference>
<dbReference type="EMBL" id="CP018632">
    <property type="protein sequence ID" value="ASJ72734.1"/>
    <property type="molecule type" value="Genomic_DNA"/>
</dbReference>
<organism evidence="4 5">
    <name type="scientific">Granulosicoccus antarcticus IMCC3135</name>
    <dbReference type="NCBI Taxonomy" id="1192854"/>
    <lineage>
        <taxon>Bacteria</taxon>
        <taxon>Pseudomonadati</taxon>
        <taxon>Pseudomonadota</taxon>
        <taxon>Gammaproteobacteria</taxon>
        <taxon>Chromatiales</taxon>
        <taxon>Granulosicoccaceae</taxon>
        <taxon>Granulosicoccus</taxon>
    </lineage>
</organism>
<dbReference type="SUPFAM" id="SSF109604">
    <property type="entry name" value="HD-domain/PDEase-like"/>
    <property type="match status" value="2"/>
</dbReference>
<evidence type="ECO:0000259" key="3">
    <source>
        <dbReference type="PROSITE" id="PS51832"/>
    </source>
</evidence>
<accession>A0A2Z2P026</accession>
<dbReference type="KEGG" id="gai:IMCC3135_13245"/>
<evidence type="ECO:0000256" key="1">
    <source>
        <dbReference type="SAM" id="Phobius"/>
    </source>
</evidence>
<dbReference type="EC" id="3.1.4.-" evidence="4"/>
<dbReference type="SMART" id="SM00471">
    <property type="entry name" value="HDc"/>
    <property type="match status" value="1"/>
</dbReference>
<dbReference type="Pfam" id="PF13487">
    <property type="entry name" value="HD_5"/>
    <property type="match status" value="1"/>
</dbReference>
<dbReference type="GO" id="GO:0016020">
    <property type="term" value="C:membrane"/>
    <property type="evidence" value="ECO:0007669"/>
    <property type="project" value="InterPro"/>
</dbReference>
<dbReference type="InterPro" id="IPR003607">
    <property type="entry name" value="HD/PDEase_dom"/>
</dbReference>
<evidence type="ECO:0000313" key="5">
    <source>
        <dbReference type="Proteomes" id="UP000250079"/>
    </source>
</evidence>
<dbReference type="InterPro" id="IPR003660">
    <property type="entry name" value="HAMP_dom"/>
</dbReference>
<feature type="transmembrane region" description="Helical" evidence="1">
    <location>
        <begin position="32"/>
        <end position="52"/>
    </location>
</feature>
<dbReference type="Proteomes" id="UP000250079">
    <property type="component" value="Chromosome"/>
</dbReference>
<keyword evidence="1" id="KW-0812">Transmembrane</keyword>
<dbReference type="Gene3D" id="6.10.340.10">
    <property type="match status" value="1"/>
</dbReference>
<dbReference type="RefSeq" id="WP_157735958.1">
    <property type="nucleotide sequence ID" value="NZ_CP018632.1"/>
</dbReference>
<gene>
    <name evidence="4" type="ORF">IMCC3135_13245</name>
</gene>
<keyword evidence="4" id="KW-0378">Hydrolase</keyword>
<evidence type="ECO:0000259" key="2">
    <source>
        <dbReference type="PROSITE" id="PS50885"/>
    </source>
</evidence>
<evidence type="ECO:0000313" key="4">
    <source>
        <dbReference type="EMBL" id="ASJ72734.1"/>
    </source>
</evidence>
<feature type="domain" description="HAMP" evidence="2">
    <location>
        <begin position="393"/>
        <end position="446"/>
    </location>
</feature>
<dbReference type="PROSITE" id="PS51832">
    <property type="entry name" value="HD_GYP"/>
    <property type="match status" value="1"/>
</dbReference>
<dbReference type="InterPro" id="IPR037522">
    <property type="entry name" value="HD_GYP_dom"/>
</dbReference>
<dbReference type="OrthoDB" id="9802066at2"/>
<dbReference type="PROSITE" id="PS50885">
    <property type="entry name" value="HAMP"/>
    <property type="match status" value="1"/>
</dbReference>
<keyword evidence="5" id="KW-1185">Reference proteome</keyword>
<proteinExistence type="predicted"/>
<keyword evidence="1" id="KW-0472">Membrane</keyword>
<dbReference type="CDD" id="cd00077">
    <property type="entry name" value="HDc"/>
    <property type="match status" value="1"/>
</dbReference>
<name>A0A2Z2P026_9GAMM</name>
<dbReference type="InterPro" id="IPR029016">
    <property type="entry name" value="GAF-like_dom_sf"/>
</dbReference>
<dbReference type="PANTHER" id="PTHR43155">
    <property type="entry name" value="CYCLIC DI-GMP PHOSPHODIESTERASE PA4108-RELATED"/>
    <property type="match status" value="1"/>
</dbReference>
<keyword evidence="1" id="KW-1133">Transmembrane helix</keyword>
<dbReference type="SMART" id="SM00065">
    <property type="entry name" value="GAF"/>
    <property type="match status" value="1"/>
</dbReference>
<dbReference type="PANTHER" id="PTHR43155:SF2">
    <property type="entry name" value="CYCLIC DI-GMP PHOSPHODIESTERASE PA4108"/>
    <property type="match status" value="1"/>
</dbReference>
<protein>
    <submittedName>
        <fullName evidence="4">3'3'-cGAMP-specific phosphodiesterase 1</fullName>
        <ecNumber evidence="4">3.1.4.-</ecNumber>
    </submittedName>
</protein>
<dbReference type="Gene3D" id="1.10.3210.10">
    <property type="entry name" value="Hypothetical protein af1432"/>
    <property type="match status" value="2"/>
</dbReference>
<dbReference type="Gene3D" id="3.30.450.20">
    <property type="entry name" value="PAS domain"/>
    <property type="match status" value="2"/>
</dbReference>
<dbReference type="Gene3D" id="3.30.450.40">
    <property type="match status" value="1"/>
</dbReference>
<dbReference type="GO" id="GO:0008081">
    <property type="term" value="F:phosphoric diester hydrolase activity"/>
    <property type="evidence" value="ECO:0007669"/>
    <property type="project" value="UniProtKB-ARBA"/>
</dbReference>
<dbReference type="InterPro" id="IPR003018">
    <property type="entry name" value="GAF"/>
</dbReference>